<evidence type="ECO:0000256" key="3">
    <source>
        <dbReference type="ARBA" id="ARBA00023002"/>
    </source>
</evidence>
<dbReference type="Proteomes" id="UP001220209">
    <property type="component" value="Chromosome 3"/>
</dbReference>
<protein>
    <submittedName>
        <fullName evidence="6">LLM class flavin-dependent oxidoreductase</fullName>
    </submittedName>
</protein>
<dbReference type="CDD" id="cd01094">
    <property type="entry name" value="Alkanesulfonate_monoxygenase"/>
    <property type="match status" value="1"/>
</dbReference>
<accession>A0ABD7YDS0</accession>
<dbReference type="Gene3D" id="3.20.20.30">
    <property type="entry name" value="Luciferase-like domain"/>
    <property type="match status" value="2"/>
</dbReference>
<evidence type="ECO:0000256" key="2">
    <source>
        <dbReference type="ARBA" id="ARBA00022643"/>
    </source>
</evidence>
<keyword evidence="4" id="KW-0503">Monooxygenase</keyword>
<evidence type="ECO:0000256" key="1">
    <source>
        <dbReference type="ARBA" id="ARBA00022630"/>
    </source>
</evidence>
<keyword evidence="3" id="KW-0560">Oxidoreductase</keyword>
<keyword evidence="2" id="KW-0288">FMN</keyword>
<feature type="domain" description="Luciferase-like" evidence="5">
    <location>
        <begin position="30"/>
        <end position="225"/>
    </location>
</feature>
<evidence type="ECO:0000256" key="4">
    <source>
        <dbReference type="ARBA" id="ARBA00023033"/>
    </source>
</evidence>
<keyword evidence="1" id="KW-0285">Flavoprotein</keyword>
<dbReference type="PANTHER" id="PTHR42847">
    <property type="entry name" value="ALKANESULFONATE MONOOXYGENASE"/>
    <property type="match status" value="1"/>
</dbReference>
<proteinExistence type="predicted"/>
<feature type="domain" description="Luciferase-like" evidence="5">
    <location>
        <begin position="254"/>
        <end position="585"/>
    </location>
</feature>
<dbReference type="GO" id="GO:0004497">
    <property type="term" value="F:monooxygenase activity"/>
    <property type="evidence" value="ECO:0007669"/>
    <property type="project" value="UniProtKB-KW"/>
</dbReference>
<dbReference type="Pfam" id="PF00296">
    <property type="entry name" value="Bac_luciferase"/>
    <property type="match status" value="2"/>
</dbReference>
<dbReference type="InterPro" id="IPR011251">
    <property type="entry name" value="Luciferase-like_dom"/>
</dbReference>
<name>A0ABD7YDS0_9BURK</name>
<dbReference type="InterPro" id="IPR050172">
    <property type="entry name" value="SsuD_RutA_monooxygenase"/>
</dbReference>
<dbReference type="PANTHER" id="PTHR42847:SF4">
    <property type="entry name" value="ALKANESULFONATE MONOOXYGENASE-RELATED"/>
    <property type="match status" value="1"/>
</dbReference>
<organism evidence="6 7">
    <name type="scientific">Burkholderia contaminans</name>
    <dbReference type="NCBI Taxonomy" id="488447"/>
    <lineage>
        <taxon>Bacteria</taxon>
        <taxon>Pseudomonadati</taxon>
        <taxon>Pseudomonadota</taxon>
        <taxon>Betaproteobacteria</taxon>
        <taxon>Burkholderiales</taxon>
        <taxon>Burkholderiaceae</taxon>
        <taxon>Burkholderia</taxon>
        <taxon>Burkholderia cepacia complex</taxon>
    </lineage>
</organism>
<dbReference type="SUPFAM" id="SSF51679">
    <property type="entry name" value="Bacterial luciferase-like"/>
    <property type="match status" value="2"/>
</dbReference>
<dbReference type="EMBL" id="CP090642">
    <property type="protein sequence ID" value="WFN23212.1"/>
    <property type="molecule type" value="Genomic_DNA"/>
</dbReference>
<evidence type="ECO:0000313" key="7">
    <source>
        <dbReference type="Proteomes" id="UP001220209"/>
    </source>
</evidence>
<evidence type="ECO:0000259" key="5">
    <source>
        <dbReference type="Pfam" id="PF00296"/>
    </source>
</evidence>
<sequence length="619" mass="67563">MSAPRLLLRLDTGYDIGSDAGCHATRRDLVADWVAIAEAGVSAGCDAILLPVQRTGPDPWMAASALVDALPSLRVMVTLQAGAMLPVAAAHLAQSLQSLSRGRAWLALEADAPDVDSTDRAMHLNRDQRLARSAEFLSILRALWATESPLQYRGTYYRAEHARLPDLAARRPPVYWSVAQRHEIAFAASWCDGLLVPASAPPLAAAVELCLSRTRPRAAAGRHRASAHDPVRRCAPRARRAARKPAARGCMSVDFAWFLPTNGDGPHLANSGLPRPPTFMQDYRPATPEYLRGVARAAEAAGFDSLLLPMAAGFEDPWLVSAQLVRATRRIALIVTFRPGLEQPEQIARRAATLQHMSGARLRLFAVNGSSAYEQRALGDFLDHDARYQRTSEYLRVLRRLWQGGGHSVAGRYYMLSPAHAGVPLATPPALYLGGASTLAEQVAASQADTYLLWGEPPDAVRERLARLRALAAMHGRRLRFGLRVHVIARATERAAWARADELLSEISDQTYVDAQRKLAAYESVGQQRQTALSRGALRSLRELEVYPNLWAGVGLIRGGAGTAIVGSYDQVAARIHEYRALGIETFLLSSYPNLEEAARVGEDVLPRVRTRLARASLP</sequence>
<dbReference type="InterPro" id="IPR036661">
    <property type="entry name" value="Luciferase-like_sf"/>
</dbReference>
<dbReference type="AlphaFoldDB" id="A0ABD7YDS0"/>
<gene>
    <name evidence="6" type="ORF">LXE91_35350</name>
</gene>
<evidence type="ECO:0000313" key="6">
    <source>
        <dbReference type="EMBL" id="WFN23212.1"/>
    </source>
</evidence>
<reference evidence="6 7" key="1">
    <citation type="submission" date="2021-12" db="EMBL/GenBank/DDBJ databases">
        <title>Genomic and phenotypic characterization of three Burkholderia contaminans isolates recovered from different sources.</title>
        <authorList>
            <person name="Lopez De Volder A."/>
            <person name="Fan Y."/>
            <person name="Nunvar J."/>
            <person name="Herrera T."/>
            <person name="Timp W."/>
            <person name="Degrossi J."/>
        </authorList>
    </citation>
    <scope>NUCLEOTIDE SEQUENCE [LARGE SCALE GENOMIC DNA]</scope>
    <source>
        <strain evidence="6 7">LMG 23361</strain>
    </source>
</reference>
<dbReference type="RefSeq" id="WP_278068186.1">
    <property type="nucleotide sequence ID" value="NZ_CP090642.1"/>
</dbReference>